<dbReference type="GO" id="GO:0003924">
    <property type="term" value="F:GTPase activity"/>
    <property type="evidence" value="ECO:0007669"/>
    <property type="project" value="TreeGrafter"/>
</dbReference>
<keyword evidence="6 8" id="KW-0342">GTP-binding</keyword>
<dbReference type="GO" id="GO:0005737">
    <property type="term" value="C:cytoplasm"/>
    <property type="evidence" value="ECO:0007669"/>
    <property type="project" value="TreeGrafter"/>
</dbReference>
<evidence type="ECO:0000256" key="7">
    <source>
        <dbReference type="ARBA" id="ARBA00046611"/>
    </source>
</evidence>
<evidence type="ECO:0000256" key="1">
    <source>
        <dbReference type="ARBA" id="ARBA00003181"/>
    </source>
</evidence>
<organism evidence="9 10">
    <name type="scientific">Ladona fulva</name>
    <name type="common">Scarce chaser dragonfly</name>
    <name type="synonym">Libellula fulva</name>
    <dbReference type="NCBI Taxonomy" id="123851"/>
    <lineage>
        <taxon>Eukaryota</taxon>
        <taxon>Metazoa</taxon>
        <taxon>Ecdysozoa</taxon>
        <taxon>Arthropoda</taxon>
        <taxon>Hexapoda</taxon>
        <taxon>Insecta</taxon>
        <taxon>Pterygota</taxon>
        <taxon>Palaeoptera</taxon>
        <taxon>Odonata</taxon>
        <taxon>Epiprocta</taxon>
        <taxon>Anisoptera</taxon>
        <taxon>Libelluloidea</taxon>
        <taxon>Libellulidae</taxon>
        <taxon>Ladona</taxon>
    </lineage>
</organism>
<dbReference type="OrthoDB" id="5839at2759"/>
<dbReference type="PANTHER" id="PTHR21231">
    <property type="entry name" value="XPA-BINDING PROTEIN 1-RELATED"/>
    <property type="match status" value="1"/>
</dbReference>
<sequence length="378" mass="42310">MIIVTQFKKIGALVLVNRDEVKSSSSDPVFHTRSLLGNDSDDIHVFARHLYEHLRINKPAVFGISLKDYSVKTLTLLKEVLLEHSLCIFGQIVIGPPGSGKTTYCHEMSQFLQQIGRKVAVVNIDPANDGMMYTPAIDIANLITLEEVMVNYHLGPNGGLVYCMEFLEKNMDWLFEKINHFKGHYFIFDCPGQVELYTHHNSVKNITEKLVGFGMHLCAINLIDSHYCSDPGKFISTLLMSLTTMLNIALPHVNVLSKTDLTERYGKLLFHPSFYTEVLDLDYLLDALNEDPFAHKRGLKLNKALVELIEGYNLVSFIPLCIKNKELISRVHAAVDTANGYIFGSGEERNVNALLSSAVGVHFAGGRDTGFEEMSTDP</sequence>
<comment type="similarity">
    <text evidence="2 8">Belongs to the GPN-loop GTPase family.</text>
</comment>
<dbReference type="InterPro" id="IPR004130">
    <property type="entry name" value="Gpn"/>
</dbReference>
<comment type="caution">
    <text evidence="9">The sequence shown here is derived from an EMBL/GenBank/DDBJ whole genome shotgun (WGS) entry which is preliminary data.</text>
</comment>
<dbReference type="EMBL" id="KZ308327">
    <property type="protein sequence ID" value="KAG8227588.1"/>
    <property type="molecule type" value="Genomic_DNA"/>
</dbReference>
<evidence type="ECO:0000313" key="9">
    <source>
        <dbReference type="EMBL" id="KAG8227588.1"/>
    </source>
</evidence>
<evidence type="ECO:0000256" key="4">
    <source>
        <dbReference type="ARBA" id="ARBA00022741"/>
    </source>
</evidence>
<dbReference type="Gene3D" id="3.30.230.90">
    <property type="match status" value="1"/>
</dbReference>
<name>A0A8K0K427_LADFU</name>
<dbReference type="InterPro" id="IPR018788">
    <property type="entry name" value="Proteasome_assmbl_chp_3"/>
</dbReference>
<comment type="subunit">
    <text evidence="7">Heterodimers with GPN1 or GPN3. Binds to RNA polymerase II (RNAPII).</text>
</comment>
<dbReference type="Pfam" id="PF03029">
    <property type="entry name" value="ATP_bind_1"/>
    <property type="match status" value="1"/>
</dbReference>
<dbReference type="InterPro" id="IPR027417">
    <property type="entry name" value="P-loop_NTPase"/>
</dbReference>
<dbReference type="InterPro" id="IPR053720">
    <property type="entry name" value="Psm_Assembly_Chaperone"/>
</dbReference>
<reference evidence="9" key="2">
    <citation type="submission" date="2017-10" db="EMBL/GenBank/DDBJ databases">
        <title>Ladona fulva Genome sequencing and assembly.</title>
        <authorList>
            <person name="Murali S."/>
            <person name="Richards S."/>
            <person name="Bandaranaike D."/>
            <person name="Bellair M."/>
            <person name="Blankenburg K."/>
            <person name="Chao H."/>
            <person name="Dinh H."/>
            <person name="Doddapaneni H."/>
            <person name="Dugan-Rocha S."/>
            <person name="Elkadiri S."/>
            <person name="Gnanaolivu R."/>
            <person name="Hernandez B."/>
            <person name="Skinner E."/>
            <person name="Javaid M."/>
            <person name="Lee S."/>
            <person name="Li M."/>
            <person name="Ming W."/>
            <person name="Munidasa M."/>
            <person name="Muniz J."/>
            <person name="Nguyen L."/>
            <person name="Hughes D."/>
            <person name="Osuji N."/>
            <person name="Pu L.-L."/>
            <person name="Puazo M."/>
            <person name="Qu C."/>
            <person name="Quiroz J."/>
            <person name="Raj R."/>
            <person name="Weissenberger G."/>
            <person name="Xin Y."/>
            <person name="Zou X."/>
            <person name="Han Y."/>
            <person name="Worley K."/>
            <person name="Muzny D."/>
            <person name="Gibbs R."/>
        </authorList>
    </citation>
    <scope>NUCLEOTIDE SEQUENCE</scope>
    <source>
        <strain evidence="9">Sampled in the wild</strain>
    </source>
</reference>
<keyword evidence="10" id="KW-1185">Reference proteome</keyword>
<evidence type="ECO:0000256" key="6">
    <source>
        <dbReference type="ARBA" id="ARBA00023134"/>
    </source>
</evidence>
<dbReference type="GO" id="GO:0005525">
    <property type="term" value="F:GTP binding"/>
    <property type="evidence" value="ECO:0007669"/>
    <property type="project" value="UniProtKB-KW"/>
</dbReference>
<evidence type="ECO:0000313" key="10">
    <source>
        <dbReference type="Proteomes" id="UP000792457"/>
    </source>
</evidence>
<evidence type="ECO:0000256" key="5">
    <source>
        <dbReference type="ARBA" id="ARBA00022801"/>
    </source>
</evidence>
<evidence type="ECO:0000256" key="2">
    <source>
        <dbReference type="ARBA" id="ARBA00005290"/>
    </source>
</evidence>
<dbReference type="Pfam" id="PF10178">
    <property type="entry name" value="PAC3"/>
    <property type="match status" value="1"/>
</dbReference>
<dbReference type="FunFam" id="3.40.50.300:FF:000338">
    <property type="entry name" value="GPN-loop GTPase 2"/>
    <property type="match status" value="1"/>
</dbReference>
<reference evidence="9" key="1">
    <citation type="submission" date="2013-04" db="EMBL/GenBank/DDBJ databases">
        <authorList>
            <person name="Qu J."/>
            <person name="Murali S.C."/>
            <person name="Bandaranaike D."/>
            <person name="Bellair M."/>
            <person name="Blankenburg K."/>
            <person name="Chao H."/>
            <person name="Dinh H."/>
            <person name="Doddapaneni H."/>
            <person name="Downs B."/>
            <person name="Dugan-Rocha S."/>
            <person name="Elkadiri S."/>
            <person name="Gnanaolivu R.D."/>
            <person name="Hernandez B."/>
            <person name="Javaid M."/>
            <person name="Jayaseelan J.C."/>
            <person name="Lee S."/>
            <person name="Li M."/>
            <person name="Ming W."/>
            <person name="Munidasa M."/>
            <person name="Muniz J."/>
            <person name="Nguyen L."/>
            <person name="Ongeri F."/>
            <person name="Osuji N."/>
            <person name="Pu L.-L."/>
            <person name="Puazo M."/>
            <person name="Qu C."/>
            <person name="Quiroz J."/>
            <person name="Raj R."/>
            <person name="Weissenberger G."/>
            <person name="Xin Y."/>
            <person name="Zou X."/>
            <person name="Han Y."/>
            <person name="Richards S."/>
            <person name="Worley K."/>
            <person name="Muzny D."/>
            <person name="Gibbs R."/>
        </authorList>
    </citation>
    <scope>NUCLEOTIDE SEQUENCE</scope>
    <source>
        <strain evidence="9">Sampled in the wild</strain>
    </source>
</reference>
<keyword evidence="4 8" id="KW-0547">Nucleotide-binding</keyword>
<dbReference type="CDD" id="cd17871">
    <property type="entry name" value="GPN2"/>
    <property type="match status" value="1"/>
</dbReference>
<keyword evidence="5 8" id="KW-0378">Hydrolase</keyword>
<evidence type="ECO:0000256" key="3">
    <source>
        <dbReference type="ARBA" id="ARBA00014588"/>
    </source>
</evidence>
<protein>
    <recommendedName>
        <fullName evidence="3 8">GPN-loop GTPase 2</fullName>
    </recommendedName>
</protein>
<dbReference type="AlphaFoldDB" id="A0A8K0K427"/>
<dbReference type="PANTHER" id="PTHR21231:SF3">
    <property type="entry name" value="GPN-LOOP GTPASE 2"/>
    <property type="match status" value="1"/>
</dbReference>
<dbReference type="GO" id="GO:0043248">
    <property type="term" value="P:proteasome assembly"/>
    <property type="evidence" value="ECO:0007669"/>
    <property type="project" value="InterPro"/>
</dbReference>
<proteinExistence type="inferred from homology"/>
<gene>
    <name evidence="9" type="ORF">J437_LFUL000688</name>
</gene>
<comment type="function">
    <text evidence="1 8">Small GTPase required for proper localization of RNA polymerase II and III (RNAPII and RNAPIII). May act at an RNAP assembly step prior to nuclear import.</text>
</comment>
<dbReference type="Gene3D" id="3.40.50.300">
    <property type="entry name" value="P-loop containing nucleotide triphosphate hydrolases"/>
    <property type="match status" value="1"/>
</dbReference>
<dbReference type="InterPro" id="IPR030231">
    <property type="entry name" value="Gpn2"/>
</dbReference>
<dbReference type="Proteomes" id="UP000792457">
    <property type="component" value="Unassembled WGS sequence"/>
</dbReference>
<evidence type="ECO:0000256" key="8">
    <source>
        <dbReference type="RuleBase" id="RU365059"/>
    </source>
</evidence>
<accession>A0A8K0K427</accession>
<dbReference type="SUPFAM" id="SSF52540">
    <property type="entry name" value="P-loop containing nucleoside triphosphate hydrolases"/>
    <property type="match status" value="1"/>
</dbReference>